<accession>F8PPI7</accession>
<evidence type="ECO:0000313" key="1">
    <source>
        <dbReference type="EMBL" id="EGO01406.1"/>
    </source>
</evidence>
<evidence type="ECO:0000313" key="2">
    <source>
        <dbReference type="Proteomes" id="UP000008063"/>
    </source>
</evidence>
<dbReference type="HOGENOM" id="CLU_085135_2_0_1"/>
<dbReference type="OMA" id="IIVVHIP"/>
<reference evidence="2" key="1">
    <citation type="journal article" date="2011" name="Science">
        <title>The plant cell wall-decomposing machinery underlies the functional diversity of forest fungi.</title>
        <authorList>
            <person name="Eastwood D.C."/>
            <person name="Floudas D."/>
            <person name="Binder M."/>
            <person name="Majcherczyk A."/>
            <person name="Schneider P."/>
            <person name="Aerts A."/>
            <person name="Asiegbu F.O."/>
            <person name="Baker S.E."/>
            <person name="Barry K."/>
            <person name="Bendiksby M."/>
            <person name="Blumentritt M."/>
            <person name="Coutinho P.M."/>
            <person name="Cullen D."/>
            <person name="de Vries R.P."/>
            <person name="Gathman A."/>
            <person name="Goodell B."/>
            <person name="Henrissat B."/>
            <person name="Ihrmark K."/>
            <person name="Kauserud H."/>
            <person name="Kohler A."/>
            <person name="LaButti K."/>
            <person name="Lapidus A."/>
            <person name="Lavin J.L."/>
            <person name="Lee Y.-H."/>
            <person name="Lindquist E."/>
            <person name="Lilly W."/>
            <person name="Lucas S."/>
            <person name="Morin E."/>
            <person name="Murat C."/>
            <person name="Oguiza J.A."/>
            <person name="Park J."/>
            <person name="Pisabarro A.G."/>
            <person name="Riley R."/>
            <person name="Rosling A."/>
            <person name="Salamov A."/>
            <person name="Schmidt O."/>
            <person name="Schmutz J."/>
            <person name="Skrede I."/>
            <person name="Stenlid J."/>
            <person name="Wiebenga A."/>
            <person name="Xie X."/>
            <person name="Kuees U."/>
            <person name="Hibbett D.S."/>
            <person name="Hoffmeister D."/>
            <person name="Hoegberg N."/>
            <person name="Martin F."/>
            <person name="Grigoriev I.V."/>
            <person name="Watkinson S.C."/>
        </authorList>
    </citation>
    <scope>NUCLEOTIDE SEQUENCE [LARGE SCALE GENOMIC DNA]</scope>
    <source>
        <strain evidence="2">strain S7.3</strain>
    </source>
</reference>
<sequence>GDTIAAAALTKMCNDSHNQTYVRYEMLVNKFARQRNRASRYELKTYFGQLQKIIVVHIPPTPLLCLTDPTTAIFAVIKPCEIESHNSLGNSYYSKLGSIIVMDITCLQCIVGRIPVGTQWALIDRSGNLARVIYDESDVEQ</sequence>
<name>F8PPI7_SERL3</name>
<dbReference type="AlphaFoldDB" id="F8PPI7"/>
<dbReference type="InParanoid" id="F8PPI7"/>
<proteinExistence type="predicted"/>
<protein>
    <submittedName>
        <fullName evidence="1">Uncharacterized protein</fullName>
    </submittedName>
</protein>
<feature type="non-terminal residue" evidence="1">
    <location>
        <position position="1"/>
    </location>
</feature>
<dbReference type="STRING" id="936435.F8PPI7"/>
<dbReference type="EMBL" id="GL945477">
    <property type="protein sequence ID" value="EGO01406.1"/>
    <property type="molecule type" value="Genomic_DNA"/>
</dbReference>
<organism evidence="2">
    <name type="scientific">Serpula lacrymans var. lacrymans (strain S7.3)</name>
    <name type="common">Dry rot fungus</name>
    <dbReference type="NCBI Taxonomy" id="936435"/>
    <lineage>
        <taxon>Eukaryota</taxon>
        <taxon>Fungi</taxon>
        <taxon>Dikarya</taxon>
        <taxon>Basidiomycota</taxon>
        <taxon>Agaricomycotina</taxon>
        <taxon>Agaricomycetes</taxon>
        <taxon>Agaricomycetidae</taxon>
        <taxon>Boletales</taxon>
        <taxon>Coniophorineae</taxon>
        <taxon>Serpulaceae</taxon>
        <taxon>Serpula</taxon>
    </lineage>
</organism>
<dbReference type="Proteomes" id="UP000008063">
    <property type="component" value="Unassembled WGS sequence"/>
</dbReference>
<dbReference type="OrthoDB" id="6613063at2759"/>
<keyword evidence="2" id="KW-1185">Reference proteome</keyword>
<gene>
    <name evidence="1" type="ORF">SERLA73DRAFT_48831</name>
</gene>